<dbReference type="Proteomes" id="UP000535589">
    <property type="component" value="Unassembled WGS sequence"/>
</dbReference>
<protein>
    <submittedName>
        <fullName evidence="1">Uncharacterized protein</fullName>
    </submittedName>
</protein>
<evidence type="ECO:0000313" key="2">
    <source>
        <dbReference type="Proteomes" id="UP000535589"/>
    </source>
</evidence>
<comment type="caution">
    <text evidence="1">The sequence shown here is derived from an EMBL/GenBank/DDBJ whole genome shotgun (WGS) entry which is preliminary data.</text>
</comment>
<sequence length="202" mass="22503">MNTTQNTHSDEEYSLEDMMAGAVPAETPTTSRPTMLFSLRLSEEPTVISFVSNSFVKSAFHYLETPDLKGYFKCNGNGCVLCEAEIKRDYRFLTPVYNLFEQRMEVLAIPTANKPTSLLPLLKPLFGQAGLAISITKNGYQYSVSSKQLPTGLALDQDTIESFQQGLDTKSFALSDIYQTATNEEFEALPNIKTRLAFKRAA</sequence>
<dbReference type="AlphaFoldDB" id="A0A7X8YHQ7"/>
<dbReference type="RefSeq" id="WP_168836706.1">
    <property type="nucleotide sequence ID" value="NZ_JABAIK010000010.1"/>
</dbReference>
<evidence type="ECO:0000313" key="1">
    <source>
        <dbReference type="EMBL" id="NLS13612.1"/>
    </source>
</evidence>
<organism evidence="1 2">
    <name type="scientific">Vibrio agarilyticus</name>
    <dbReference type="NCBI Taxonomy" id="2726741"/>
    <lineage>
        <taxon>Bacteria</taxon>
        <taxon>Pseudomonadati</taxon>
        <taxon>Pseudomonadota</taxon>
        <taxon>Gammaproteobacteria</taxon>
        <taxon>Vibrionales</taxon>
        <taxon>Vibrionaceae</taxon>
        <taxon>Vibrio</taxon>
    </lineage>
</organism>
<reference evidence="1 2" key="1">
    <citation type="submission" date="2020-04" db="EMBL/GenBank/DDBJ databases">
        <title>Vibrio sp. SM6, a novel species isolated from seawater.</title>
        <authorList>
            <person name="Wang X."/>
        </authorList>
    </citation>
    <scope>NUCLEOTIDE SEQUENCE [LARGE SCALE GENOMIC DNA]</scope>
    <source>
        <strain evidence="1 2">SM6</strain>
    </source>
</reference>
<keyword evidence="2" id="KW-1185">Reference proteome</keyword>
<proteinExistence type="predicted"/>
<gene>
    <name evidence="1" type="ORF">HGP28_11985</name>
</gene>
<accession>A0A7X8YHQ7</accession>
<dbReference type="EMBL" id="JABAIK010000010">
    <property type="protein sequence ID" value="NLS13612.1"/>
    <property type="molecule type" value="Genomic_DNA"/>
</dbReference>
<name>A0A7X8YHQ7_9VIBR</name>